<name>A0AAJ5ZCX7_9CHLR</name>
<keyword evidence="5" id="KW-1185">Reference proteome</keyword>
<reference evidence="5 6" key="1">
    <citation type="submission" date="2019-11" db="EMBL/GenBank/DDBJ databases">
        <authorList>
            <person name="Cho J.-C."/>
        </authorList>
    </citation>
    <scope>NUCLEOTIDE SEQUENCE [LARGE SCALE GENOMIC DNA]</scope>
    <source>
        <strain evidence="4 5">JH1073</strain>
        <strain evidence="3 6">JH702</strain>
    </source>
</reference>
<organism evidence="4 5">
    <name type="scientific">Candidatus Lucifugimonas marina</name>
    <dbReference type="NCBI Taxonomy" id="3038979"/>
    <lineage>
        <taxon>Bacteria</taxon>
        <taxon>Bacillati</taxon>
        <taxon>Chloroflexota</taxon>
        <taxon>Dehalococcoidia</taxon>
        <taxon>SAR202 cluster</taxon>
        <taxon>Candidatus Lucifugimonadales</taxon>
        <taxon>Candidatus Lucifugimonadaceae</taxon>
        <taxon>Candidatus Lucifugimonas</taxon>
    </lineage>
</organism>
<keyword evidence="2" id="KW-0812">Transmembrane</keyword>
<evidence type="ECO:0000313" key="6">
    <source>
        <dbReference type="Proteomes" id="UP001321249"/>
    </source>
</evidence>
<dbReference type="EMBL" id="CP046147">
    <property type="protein sequence ID" value="WFG38953.1"/>
    <property type="molecule type" value="Genomic_DNA"/>
</dbReference>
<reference evidence="4" key="2">
    <citation type="journal article" date="2023" name="Nat. Commun.">
        <title>Cultivation of marine bacteria of the SAR202 clade.</title>
        <authorList>
            <person name="Lim Y."/>
            <person name="Seo J.H."/>
            <person name="Giovannoni S.J."/>
            <person name="Kang I."/>
            <person name="Cho J.C."/>
        </authorList>
    </citation>
    <scope>NUCLEOTIDE SEQUENCE</scope>
    <source>
        <strain evidence="4">JH1073</strain>
    </source>
</reference>
<feature type="transmembrane region" description="Helical" evidence="2">
    <location>
        <begin position="53"/>
        <end position="74"/>
    </location>
</feature>
<evidence type="ECO:0000313" key="3">
    <source>
        <dbReference type="EMBL" id="MDG0866331.1"/>
    </source>
</evidence>
<accession>A0AAJ5ZCX7</accession>
<feature type="transmembrane region" description="Helical" evidence="2">
    <location>
        <begin position="86"/>
        <end position="104"/>
    </location>
</feature>
<proteinExistence type="predicted"/>
<reference evidence="5" key="3">
    <citation type="submission" date="2023-06" db="EMBL/GenBank/DDBJ databases">
        <title>Pangenomics reveal diversification of enzyme families and niche specialization in globally abundant SAR202 bacteria.</title>
        <authorList>
            <person name="Saw J.H.W."/>
        </authorList>
    </citation>
    <scope>NUCLEOTIDE SEQUENCE [LARGE SCALE GENOMIC DNA]</scope>
    <source>
        <strain evidence="5">JH1073</strain>
    </source>
</reference>
<dbReference type="Proteomes" id="UP001321249">
    <property type="component" value="Unassembled WGS sequence"/>
</dbReference>
<evidence type="ECO:0000256" key="1">
    <source>
        <dbReference type="SAM" id="MobiDB-lite"/>
    </source>
</evidence>
<keyword evidence="2" id="KW-1133">Transmembrane helix</keyword>
<dbReference type="EMBL" id="WMBE01000001">
    <property type="protein sequence ID" value="MDG0866331.1"/>
    <property type="molecule type" value="Genomic_DNA"/>
</dbReference>
<evidence type="ECO:0000256" key="2">
    <source>
        <dbReference type="SAM" id="Phobius"/>
    </source>
</evidence>
<feature type="transmembrane region" description="Helical" evidence="2">
    <location>
        <begin position="9"/>
        <end position="33"/>
    </location>
</feature>
<evidence type="ECO:0000313" key="5">
    <source>
        <dbReference type="Proteomes" id="UP001219901"/>
    </source>
</evidence>
<dbReference type="RefSeq" id="WP_342822232.1">
    <property type="nucleotide sequence ID" value="NZ_CP046146.1"/>
</dbReference>
<feature type="compositionally biased region" description="Basic and acidic residues" evidence="1">
    <location>
        <begin position="132"/>
        <end position="143"/>
    </location>
</feature>
<dbReference type="Proteomes" id="UP001219901">
    <property type="component" value="Chromosome"/>
</dbReference>
<sequence>MKMPRWDRIYFFVFTATAFAVASFLSLLVLPLVELTNPETGEVFTRTIVEDGQMNIFWLSILPVVLSGTTLLVVPKNGMPDRAGKINLWVSMFLIYVFVVLFIFINGILFFPTAILMTAAAVGSQVRRRERKVFAKKPEESKSGRGGGKRNRNKS</sequence>
<gene>
    <name evidence="3" type="ORF">GKO46_04490</name>
    <name evidence="4" type="ORF">GKO48_04770</name>
</gene>
<keyword evidence="2" id="KW-0472">Membrane</keyword>
<evidence type="ECO:0000313" key="4">
    <source>
        <dbReference type="EMBL" id="WFG38953.1"/>
    </source>
</evidence>
<feature type="region of interest" description="Disordered" evidence="1">
    <location>
        <begin position="130"/>
        <end position="155"/>
    </location>
</feature>
<dbReference type="AlphaFoldDB" id="A0AAJ5ZCX7"/>
<protein>
    <submittedName>
        <fullName evidence="4">Uncharacterized protein</fullName>
    </submittedName>
</protein>